<dbReference type="Gene3D" id="1.10.760.10">
    <property type="entry name" value="Cytochrome c-like domain"/>
    <property type="match status" value="1"/>
</dbReference>
<evidence type="ECO:0000313" key="1">
    <source>
        <dbReference type="EMBL" id="PXW78375.1"/>
    </source>
</evidence>
<accession>A0A2V3VE93</accession>
<dbReference type="InterPro" id="IPR036909">
    <property type="entry name" value="Cyt_c-like_dom_sf"/>
</dbReference>
<dbReference type="OrthoDB" id="9789237at2"/>
<keyword evidence="2" id="KW-1185">Reference proteome</keyword>
<reference evidence="1 2" key="1">
    <citation type="submission" date="2018-05" db="EMBL/GenBank/DDBJ databases">
        <title>Genomic Encyclopedia of Type Strains, Phase IV (KMG-IV): sequencing the most valuable type-strain genomes for metagenomic binning, comparative biology and taxonomic classification.</title>
        <authorList>
            <person name="Goeker M."/>
        </authorList>
    </citation>
    <scope>NUCLEOTIDE SEQUENCE [LARGE SCALE GENOMIC DNA]</scope>
    <source>
        <strain evidence="1 2">DSM 3183</strain>
    </source>
</reference>
<evidence type="ECO:0008006" key="3">
    <source>
        <dbReference type="Google" id="ProtNLM"/>
    </source>
</evidence>
<dbReference type="Proteomes" id="UP000248014">
    <property type="component" value="Unassembled WGS sequence"/>
</dbReference>
<sequence>MKAKSLFIGLGLLAVAAGGVTWTLMDRETGPDIVAARMEPVSYPLPEEAIPAELSDTEAEIVVNNCTACHSLEYITTQPRGMGDKFWNDEVTKMAKVYGAPVEPGDAEAIAKLLAERFG</sequence>
<name>A0A2V3VE93_9SPHN</name>
<protein>
    <recommendedName>
        <fullName evidence="3">Sulfite dehydrogenase (Cytochrome) subunit SorB</fullName>
    </recommendedName>
</protein>
<comment type="caution">
    <text evidence="1">The sequence shown here is derived from an EMBL/GenBank/DDBJ whole genome shotgun (WGS) entry which is preliminary data.</text>
</comment>
<proteinExistence type="predicted"/>
<dbReference type="RefSeq" id="WP_110297483.1">
    <property type="nucleotide sequence ID" value="NZ_QJJM01000002.1"/>
</dbReference>
<evidence type="ECO:0000313" key="2">
    <source>
        <dbReference type="Proteomes" id="UP000248014"/>
    </source>
</evidence>
<dbReference type="AlphaFoldDB" id="A0A2V3VE93"/>
<dbReference type="EMBL" id="QJJM01000002">
    <property type="protein sequence ID" value="PXW78375.1"/>
    <property type="molecule type" value="Genomic_DNA"/>
</dbReference>
<dbReference type="GO" id="GO:0009055">
    <property type="term" value="F:electron transfer activity"/>
    <property type="evidence" value="ECO:0007669"/>
    <property type="project" value="InterPro"/>
</dbReference>
<gene>
    <name evidence="1" type="ORF">C7451_10245</name>
</gene>
<organism evidence="1 2">
    <name type="scientific">Blastomonas natatoria</name>
    <dbReference type="NCBI Taxonomy" id="34015"/>
    <lineage>
        <taxon>Bacteria</taxon>
        <taxon>Pseudomonadati</taxon>
        <taxon>Pseudomonadota</taxon>
        <taxon>Alphaproteobacteria</taxon>
        <taxon>Sphingomonadales</taxon>
        <taxon>Sphingomonadaceae</taxon>
        <taxon>Blastomonas</taxon>
    </lineage>
</organism>
<dbReference type="GO" id="GO:0020037">
    <property type="term" value="F:heme binding"/>
    <property type="evidence" value="ECO:0007669"/>
    <property type="project" value="InterPro"/>
</dbReference>
<dbReference type="SUPFAM" id="SSF46626">
    <property type="entry name" value="Cytochrome c"/>
    <property type="match status" value="1"/>
</dbReference>